<evidence type="ECO:0000313" key="2">
    <source>
        <dbReference type="Proteomes" id="UP000468388"/>
    </source>
</evidence>
<proteinExistence type="predicted"/>
<evidence type="ECO:0008006" key="3">
    <source>
        <dbReference type="Google" id="ProtNLM"/>
    </source>
</evidence>
<evidence type="ECO:0000313" key="1">
    <source>
        <dbReference type="EMBL" id="MVT45141.1"/>
    </source>
</evidence>
<name>A0A6N8JL54_9BACT</name>
<dbReference type="Proteomes" id="UP000468388">
    <property type="component" value="Unassembled WGS sequence"/>
</dbReference>
<dbReference type="OrthoDB" id="1258936at2"/>
<keyword evidence="2" id="KW-1185">Reference proteome</keyword>
<organism evidence="1 2">
    <name type="scientific">Chitinophaga oryziterrae</name>
    <dbReference type="NCBI Taxonomy" id="1031224"/>
    <lineage>
        <taxon>Bacteria</taxon>
        <taxon>Pseudomonadati</taxon>
        <taxon>Bacteroidota</taxon>
        <taxon>Chitinophagia</taxon>
        <taxon>Chitinophagales</taxon>
        <taxon>Chitinophagaceae</taxon>
        <taxon>Chitinophaga</taxon>
    </lineage>
</organism>
<gene>
    <name evidence="1" type="ORF">GO495_31425</name>
</gene>
<reference evidence="1 2" key="1">
    <citation type="submission" date="2019-12" db="EMBL/GenBank/DDBJ databases">
        <title>The draft genomic sequence of strain Chitinophaga oryziterrae JCM 16595.</title>
        <authorList>
            <person name="Zhang X."/>
        </authorList>
    </citation>
    <scope>NUCLEOTIDE SEQUENCE [LARGE SCALE GENOMIC DNA]</scope>
    <source>
        <strain evidence="1 2">JCM 16595</strain>
    </source>
</reference>
<comment type="caution">
    <text evidence="1">The sequence shown here is derived from an EMBL/GenBank/DDBJ whole genome shotgun (WGS) entry which is preliminary data.</text>
</comment>
<sequence>MIKNPLYGDDIIVLIRYDNEYFWYLSEKTIWVMNYTKWMEIFYPFSNKKATIPEREGLDILNRDNWLEFKERNVELATNREELRRLIEFNLPITSWDEKGELFPALFLDFDKNILYSLFPESLAFERYVPEYWTGLYEDFYSLIPDAEKYWIIEGVDHFPKE</sequence>
<dbReference type="EMBL" id="WRXO01000017">
    <property type="protein sequence ID" value="MVT45141.1"/>
    <property type="molecule type" value="Genomic_DNA"/>
</dbReference>
<protein>
    <recommendedName>
        <fullName evidence="3">Group-specific protein</fullName>
    </recommendedName>
</protein>
<dbReference type="AlphaFoldDB" id="A0A6N8JL54"/>
<accession>A0A6N8JL54</accession>
<dbReference type="RefSeq" id="WP_157303927.1">
    <property type="nucleotide sequence ID" value="NZ_BAAAZB010000032.1"/>
</dbReference>